<dbReference type="InterPro" id="IPR035901">
    <property type="entry name" value="GIY-YIG_endonuc_sf"/>
</dbReference>
<feature type="domain" description="GIY-YIG" evidence="1">
    <location>
        <begin position="1"/>
        <end position="51"/>
    </location>
</feature>
<evidence type="ECO:0000313" key="2">
    <source>
        <dbReference type="EMBL" id="KKN46426.1"/>
    </source>
</evidence>
<evidence type="ECO:0000259" key="1">
    <source>
        <dbReference type="PROSITE" id="PS50164"/>
    </source>
</evidence>
<accession>A0A0F9TBV3</accession>
<comment type="caution">
    <text evidence="2">The sequence shown here is derived from an EMBL/GenBank/DDBJ whole genome shotgun (WGS) entry which is preliminary data.</text>
</comment>
<gene>
    <name evidence="2" type="ORF">LCGC14_0673030</name>
</gene>
<dbReference type="InterPro" id="IPR000305">
    <property type="entry name" value="GIY-YIG_endonuc"/>
</dbReference>
<dbReference type="PROSITE" id="PS50164">
    <property type="entry name" value="GIY_YIG"/>
    <property type="match status" value="1"/>
</dbReference>
<sequence length="58" mass="6962">MEHRKGRGAKFCRGKKSIKLEYFEMHISRKEAVRRELEIKSFSKLQKKELIKNNQNSP</sequence>
<dbReference type="AlphaFoldDB" id="A0A0F9TBV3"/>
<reference evidence="2" key="1">
    <citation type="journal article" date="2015" name="Nature">
        <title>Complex archaea that bridge the gap between prokaryotes and eukaryotes.</title>
        <authorList>
            <person name="Spang A."/>
            <person name="Saw J.H."/>
            <person name="Jorgensen S.L."/>
            <person name="Zaremba-Niedzwiedzka K."/>
            <person name="Martijn J."/>
            <person name="Lind A.E."/>
            <person name="van Eijk R."/>
            <person name="Schleper C."/>
            <person name="Guy L."/>
            <person name="Ettema T.J."/>
        </authorList>
    </citation>
    <scope>NUCLEOTIDE SEQUENCE</scope>
</reference>
<organism evidence="2">
    <name type="scientific">marine sediment metagenome</name>
    <dbReference type="NCBI Taxonomy" id="412755"/>
    <lineage>
        <taxon>unclassified sequences</taxon>
        <taxon>metagenomes</taxon>
        <taxon>ecological metagenomes</taxon>
    </lineage>
</organism>
<dbReference type="EMBL" id="LAZR01001331">
    <property type="protein sequence ID" value="KKN46426.1"/>
    <property type="molecule type" value="Genomic_DNA"/>
</dbReference>
<protein>
    <recommendedName>
        <fullName evidence="1">GIY-YIG domain-containing protein</fullName>
    </recommendedName>
</protein>
<proteinExistence type="predicted"/>
<name>A0A0F9TBV3_9ZZZZ</name>
<dbReference type="Gene3D" id="3.40.1440.10">
    <property type="entry name" value="GIY-YIG endonuclease"/>
    <property type="match status" value="1"/>
</dbReference>